<dbReference type="PANTHER" id="PTHR30006:SF2">
    <property type="entry name" value="ABC TRANSPORTER SUBSTRATE-BINDING PROTEIN"/>
    <property type="match status" value="1"/>
</dbReference>
<evidence type="ECO:0000313" key="2">
    <source>
        <dbReference type="EMBL" id="GMA36043.1"/>
    </source>
</evidence>
<dbReference type="Gene3D" id="3.40.190.10">
    <property type="entry name" value="Periplasmic binding protein-like II"/>
    <property type="match status" value="2"/>
</dbReference>
<sequence>MTASWSDTYFTDFSVPNYGGDYPLVLSYASSPPSEVIDGEPTSAALLDTCFRQVEYAGVLEGAANPTAGQAVIDWLLSDEFQASVPDNMYVYPVSTSVDVPEAWAEYAPLSDAPHTLDPSEISANRDAWIDEWTSVVID</sequence>
<dbReference type="SUPFAM" id="SSF53850">
    <property type="entry name" value="Periplasmic binding protein-like II"/>
    <property type="match status" value="1"/>
</dbReference>
<dbReference type="EMBL" id="BSUN01000001">
    <property type="protein sequence ID" value="GMA36043.1"/>
    <property type="molecule type" value="Genomic_DNA"/>
</dbReference>
<dbReference type="PANTHER" id="PTHR30006">
    <property type="entry name" value="THIAMINE-BINDING PERIPLASMIC PROTEIN-RELATED"/>
    <property type="match status" value="1"/>
</dbReference>
<evidence type="ECO:0000256" key="1">
    <source>
        <dbReference type="ARBA" id="ARBA00022729"/>
    </source>
</evidence>
<evidence type="ECO:0008006" key="4">
    <source>
        <dbReference type="Google" id="ProtNLM"/>
    </source>
</evidence>
<organism evidence="2 3">
    <name type="scientific">Demequina litorisediminis</name>
    <dbReference type="NCBI Taxonomy" id="1849022"/>
    <lineage>
        <taxon>Bacteria</taxon>
        <taxon>Bacillati</taxon>
        <taxon>Actinomycetota</taxon>
        <taxon>Actinomycetes</taxon>
        <taxon>Micrococcales</taxon>
        <taxon>Demequinaceae</taxon>
        <taxon>Demequina</taxon>
    </lineage>
</organism>
<keyword evidence="1" id="KW-0732">Signal</keyword>
<reference evidence="3" key="1">
    <citation type="journal article" date="2019" name="Int. J. Syst. Evol. Microbiol.">
        <title>The Global Catalogue of Microorganisms (GCM) 10K type strain sequencing project: providing services to taxonomists for standard genome sequencing and annotation.</title>
        <authorList>
            <consortium name="The Broad Institute Genomics Platform"/>
            <consortium name="The Broad Institute Genome Sequencing Center for Infectious Disease"/>
            <person name="Wu L."/>
            <person name="Ma J."/>
        </authorList>
    </citation>
    <scope>NUCLEOTIDE SEQUENCE [LARGE SCALE GENOMIC DNA]</scope>
    <source>
        <strain evidence="3">NBRC 112299</strain>
    </source>
</reference>
<dbReference type="Proteomes" id="UP001157125">
    <property type="component" value="Unassembled WGS sequence"/>
</dbReference>
<proteinExistence type="predicted"/>
<comment type="caution">
    <text evidence="2">The sequence shown here is derived from an EMBL/GenBank/DDBJ whole genome shotgun (WGS) entry which is preliminary data.</text>
</comment>
<evidence type="ECO:0000313" key="3">
    <source>
        <dbReference type="Proteomes" id="UP001157125"/>
    </source>
</evidence>
<accession>A0ABQ6IFY1</accession>
<protein>
    <recommendedName>
        <fullName evidence="4">Thiamine-binding periplasmic protein</fullName>
    </recommendedName>
</protein>
<gene>
    <name evidence="2" type="ORF">GCM10025876_22470</name>
</gene>
<keyword evidence="3" id="KW-1185">Reference proteome</keyword>
<name>A0ABQ6IFY1_9MICO</name>